<dbReference type="GO" id="GO:0040029">
    <property type="term" value="P:epigenetic regulation of gene expression"/>
    <property type="evidence" value="ECO:0007669"/>
    <property type="project" value="TreeGrafter"/>
</dbReference>
<dbReference type="InterPro" id="IPR023696">
    <property type="entry name" value="Ureohydrolase_dom_sf"/>
</dbReference>
<dbReference type="InterPro" id="IPR000286">
    <property type="entry name" value="HDACs"/>
</dbReference>
<feature type="domain" description="Histone deacetylase" evidence="2">
    <location>
        <begin position="42"/>
        <end position="329"/>
    </location>
</feature>
<evidence type="ECO:0000313" key="3">
    <source>
        <dbReference type="EMBL" id="ABM95610.1"/>
    </source>
</evidence>
<dbReference type="eggNOG" id="COG0123">
    <property type="taxonomic scope" value="Bacteria"/>
</dbReference>
<keyword evidence="4" id="KW-1185">Reference proteome</keyword>
<dbReference type="Pfam" id="PF00850">
    <property type="entry name" value="Hist_deacetyl"/>
    <property type="match status" value="1"/>
</dbReference>
<dbReference type="STRING" id="420662.Mpe_A2656"/>
<reference evidence="3 4" key="1">
    <citation type="journal article" date="2007" name="J. Bacteriol.">
        <title>Whole-genome analysis of the methyl tert-butyl ether-degrading beta-proteobacterium Methylibium petroleiphilum PM1.</title>
        <authorList>
            <person name="Kane S.R."/>
            <person name="Chakicherla A.Y."/>
            <person name="Chain P.S.G."/>
            <person name="Schmidt R."/>
            <person name="Shin M.W."/>
            <person name="Legler T.C."/>
            <person name="Scow K.M."/>
            <person name="Larimer F.W."/>
            <person name="Lucas S.M."/>
            <person name="Richardson P.M."/>
            <person name="Hristova K.R."/>
        </authorList>
    </citation>
    <scope>NUCLEOTIDE SEQUENCE [LARGE SCALE GENOMIC DNA]</scope>
    <source>
        <strain evidence="4">ATCC BAA-1232 / LMG 22953 / PM1</strain>
    </source>
</reference>
<proteinExistence type="inferred from homology"/>
<evidence type="ECO:0000313" key="4">
    <source>
        <dbReference type="Proteomes" id="UP000000366"/>
    </source>
</evidence>
<dbReference type="Proteomes" id="UP000000366">
    <property type="component" value="Chromosome"/>
</dbReference>
<evidence type="ECO:0000256" key="1">
    <source>
        <dbReference type="ARBA" id="ARBA00005947"/>
    </source>
</evidence>
<dbReference type="KEGG" id="mpt:Mpe_A2656"/>
<dbReference type="SUPFAM" id="SSF52768">
    <property type="entry name" value="Arginase/deacetylase"/>
    <property type="match status" value="1"/>
</dbReference>
<dbReference type="GO" id="GO:0004407">
    <property type="term" value="F:histone deacetylase activity"/>
    <property type="evidence" value="ECO:0007669"/>
    <property type="project" value="TreeGrafter"/>
</dbReference>
<protein>
    <submittedName>
        <fullName evidence="3">Putative acetylpolyamine aminohydrolase</fullName>
    </submittedName>
</protein>
<dbReference type="PANTHER" id="PTHR10625:SF10">
    <property type="entry name" value="HISTONE DEACETYLASE HDAC1"/>
    <property type="match status" value="1"/>
</dbReference>
<dbReference type="PANTHER" id="PTHR10625">
    <property type="entry name" value="HISTONE DEACETYLASE HDAC1-RELATED"/>
    <property type="match status" value="1"/>
</dbReference>
<name>A2SJ71_METPP</name>
<dbReference type="EMBL" id="CP000555">
    <property type="protein sequence ID" value="ABM95610.1"/>
    <property type="molecule type" value="Genomic_DNA"/>
</dbReference>
<dbReference type="GO" id="GO:0016787">
    <property type="term" value="F:hydrolase activity"/>
    <property type="evidence" value="ECO:0007669"/>
    <property type="project" value="UniProtKB-KW"/>
</dbReference>
<evidence type="ECO:0000259" key="2">
    <source>
        <dbReference type="Pfam" id="PF00850"/>
    </source>
</evidence>
<organism evidence="3 4">
    <name type="scientific">Methylibium petroleiphilum (strain ATCC BAA-1232 / LMG 22953 / PM1)</name>
    <dbReference type="NCBI Taxonomy" id="420662"/>
    <lineage>
        <taxon>Bacteria</taxon>
        <taxon>Pseudomonadati</taxon>
        <taxon>Pseudomonadota</taxon>
        <taxon>Betaproteobacteria</taxon>
        <taxon>Burkholderiales</taxon>
        <taxon>Sphaerotilaceae</taxon>
        <taxon>Methylibium</taxon>
    </lineage>
</organism>
<dbReference type="Gene3D" id="3.40.800.20">
    <property type="entry name" value="Histone deacetylase domain"/>
    <property type="match status" value="1"/>
</dbReference>
<sequence>MPLPTAFFHDERCLWHSTMGGFALIAPVGGWVQPPAGAGLAESPESKRRMVSLMQVSGLADKVHLRSAPMATEEDLQRVHPTAYLERFKALSDQGGGEIGLYAPFGPGSYEIARQSAGLALHAVDAVLSGAHRNAYSMSRPPGHHCLADMPMGFCLLANIPIAIEAARARHGVKRIAVLDWDVHHGNGTQSIFYERDDVLTVSLHQEGCFPVGYSGAPDRGQGRGLGYNVNVPLLPGGGHDAYLYAMERIVTPAIDRYRPELLIVASGFDANGVDPLARMLLHSESYRQLTERVMALADRHCGGRLVVVHEGGYSEACVPFCGHAVVETLAGERLGVEDPFLHFTGGQQPNERYAAFQRGLIDEMAAEFGF</sequence>
<dbReference type="PRINTS" id="PR01270">
    <property type="entry name" value="HDASUPER"/>
</dbReference>
<keyword evidence="3" id="KW-0378">Hydrolase</keyword>
<dbReference type="AlphaFoldDB" id="A2SJ71"/>
<dbReference type="RefSeq" id="WP_011830240.1">
    <property type="nucleotide sequence ID" value="NC_008825.1"/>
</dbReference>
<gene>
    <name evidence="3" type="ordered locus">Mpe_A2656</name>
</gene>
<dbReference type="InterPro" id="IPR037138">
    <property type="entry name" value="His_deacetylse_dom_sf"/>
</dbReference>
<dbReference type="InterPro" id="IPR023801">
    <property type="entry name" value="His_deacetylse_dom"/>
</dbReference>
<dbReference type="HOGENOM" id="CLU_007727_8_2_4"/>
<accession>A2SJ71</accession>
<comment type="similarity">
    <text evidence="1">Belongs to the histone deacetylase family.</text>
</comment>
<dbReference type="CDD" id="cd09996">
    <property type="entry name" value="HDAC_classII_1"/>
    <property type="match status" value="1"/>
</dbReference>